<evidence type="ECO:0000313" key="7">
    <source>
        <dbReference type="Proteomes" id="UP000244052"/>
    </source>
</evidence>
<evidence type="ECO:0000256" key="1">
    <source>
        <dbReference type="SAM" id="SignalP"/>
    </source>
</evidence>
<dbReference type="PROSITE" id="PS51257">
    <property type="entry name" value="PROKAR_LIPOPROTEIN"/>
    <property type="match status" value="1"/>
</dbReference>
<dbReference type="RefSeq" id="WP_004425353.1">
    <property type="nucleotide sequence ID" value="NZ_CAURUH010000091.1"/>
</dbReference>
<dbReference type="EMBL" id="RHRS01000021">
    <property type="protein sequence ID" value="RRW37015.1"/>
    <property type="molecule type" value="Genomic_DNA"/>
</dbReference>
<evidence type="ECO:0000313" key="2">
    <source>
        <dbReference type="EMBL" id="MDH1339001.1"/>
    </source>
</evidence>
<dbReference type="EMBL" id="UGUV01000002">
    <property type="protein sequence ID" value="SUD51142.1"/>
    <property type="molecule type" value="Genomic_DNA"/>
</dbReference>
<accession>A0A379JRA6</accession>
<dbReference type="Proteomes" id="UP000244052">
    <property type="component" value="Unassembled WGS sequence"/>
</dbReference>
<evidence type="ECO:0000313" key="5">
    <source>
        <dbReference type="EMBL" id="SUD51142.1"/>
    </source>
</evidence>
<dbReference type="Proteomes" id="UP000272833">
    <property type="component" value="Unassembled WGS sequence"/>
</dbReference>
<evidence type="ECO:0000313" key="6">
    <source>
        <dbReference type="EMBL" id="SUD62269.1"/>
    </source>
</evidence>
<dbReference type="Proteomes" id="UP000254084">
    <property type="component" value="Unassembled WGS sequence"/>
</dbReference>
<gene>
    <name evidence="3" type="ORF">DBO86_23385</name>
    <name evidence="4" type="ORF">EGJ44_10105</name>
    <name evidence="2" type="ORF">N5J11_07075</name>
    <name evidence="5" type="ORF">NCTC10692_01586</name>
    <name evidence="6" type="ORF">NCTC10860_04703</name>
</gene>
<dbReference type="GeneID" id="300417907"/>
<evidence type="ECO:0000313" key="10">
    <source>
        <dbReference type="Proteomes" id="UP000272833"/>
    </source>
</evidence>
<evidence type="ECO:0000313" key="9">
    <source>
        <dbReference type="Proteomes" id="UP000255303"/>
    </source>
</evidence>
<reference evidence="2" key="4">
    <citation type="submission" date="2022-09" db="EMBL/GenBank/DDBJ databases">
        <title>Intensive care unit water sources are persistently colonized with multi-drug resistant bacteria and are the site of extensive horizontal gene transfer of antibiotic resistance genes.</title>
        <authorList>
            <person name="Diorio-Toth L."/>
        </authorList>
    </citation>
    <scope>NUCLEOTIDE SEQUENCE</scope>
    <source>
        <strain evidence="2">GD03704</strain>
    </source>
</reference>
<dbReference type="EMBL" id="JAOCJE010000001">
    <property type="protein sequence ID" value="MDH1339001.1"/>
    <property type="molecule type" value="Genomic_DNA"/>
</dbReference>
<dbReference type="EMBL" id="QASO01000130">
    <property type="protein sequence ID" value="PTU76650.1"/>
    <property type="molecule type" value="Genomic_DNA"/>
</dbReference>
<keyword evidence="5" id="KW-0449">Lipoprotein</keyword>
<evidence type="ECO:0000313" key="3">
    <source>
        <dbReference type="EMBL" id="PTU76650.1"/>
    </source>
</evidence>
<dbReference type="EMBL" id="UGUW01000004">
    <property type="protein sequence ID" value="SUD62269.1"/>
    <property type="molecule type" value="Genomic_DNA"/>
</dbReference>
<accession>A0A061CYD2</accession>
<sequence>MRALFLAPALMMLGACASPLPKPDPQQAWVELYSSADTLLMADRLDGKRWPDGRYFQVTPGRHELQTRFQFEVRGGGGLGMMSEPLRMTCEIRLRYDDFAAGQRYRIEARQQLMKAQAWLYDEQRNVLARGEVLRCGTAI</sequence>
<reference evidence="3 7" key="1">
    <citation type="submission" date="2018-04" db="EMBL/GenBank/DDBJ databases">
        <title>Pseudomonas sp. nov., isolated from mangrove soil.</title>
        <authorList>
            <person name="Chen C."/>
        </authorList>
    </citation>
    <scope>NUCLEOTIDE SEQUENCE [LARGE SCALE GENOMIC DNA]</scope>
    <source>
        <strain evidence="3 7">JCM 14246</strain>
    </source>
</reference>
<accession>A0A2T5PFZ0</accession>
<dbReference type="Proteomes" id="UP000255303">
    <property type="component" value="Unassembled WGS sequence"/>
</dbReference>
<name>A0A061CYD2_ECTOL</name>
<protein>
    <submittedName>
        <fullName evidence="5">Lipoprotein</fullName>
    </submittedName>
</protein>
<evidence type="ECO:0000313" key="4">
    <source>
        <dbReference type="EMBL" id="RRW37015.1"/>
    </source>
</evidence>
<organism evidence="5 9">
    <name type="scientific">Ectopseudomonas oleovorans</name>
    <name type="common">Pseudomonas oleovorans</name>
    <dbReference type="NCBI Taxonomy" id="301"/>
    <lineage>
        <taxon>Bacteria</taxon>
        <taxon>Pseudomonadati</taxon>
        <taxon>Pseudomonadota</taxon>
        <taxon>Gammaproteobacteria</taxon>
        <taxon>Pseudomonadales</taxon>
        <taxon>Pseudomonadaceae</taxon>
        <taxon>Ectopseudomonas</taxon>
    </lineage>
</organism>
<keyword evidence="1" id="KW-0732">Signal</keyword>
<keyword evidence="7" id="KW-1185">Reference proteome</keyword>
<reference evidence="8 9" key="2">
    <citation type="submission" date="2018-06" db="EMBL/GenBank/DDBJ databases">
        <authorList>
            <consortium name="Pathogen Informatics"/>
            <person name="Doyle S."/>
        </authorList>
    </citation>
    <scope>NUCLEOTIDE SEQUENCE [LARGE SCALE GENOMIC DNA]</scope>
    <source>
        <strain evidence="5 9">NCTC10692</strain>
        <strain evidence="6 8">NCTC10860</strain>
    </source>
</reference>
<dbReference type="Proteomes" id="UP001161697">
    <property type="component" value="Unassembled WGS sequence"/>
</dbReference>
<reference evidence="4 10" key="3">
    <citation type="submission" date="2018-10" db="EMBL/GenBank/DDBJ databases">
        <title>Transmission dynamics of multidrug resistant bacteria on intensive care unit surfaces.</title>
        <authorList>
            <person name="D'Souza A.W."/>
            <person name="Potter R.F."/>
            <person name="Wallace M."/>
            <person name="Shupe A."/>
            <person name="Patel S."/>
            <person name="Sun S."/>
            <person name="Gul D."/>
            <person name="Kwon J.H."/>
            <person name="Andleeb S."/>
            <person name="Burnham C.-A.D."/>
            <person name="Dantas G."/>
        </authorList>
    </citation>
    <scope>NUCLEOTIDE SEQUENCE [LARGE SCALE GENOMIC DNA]</scope>
    <source>
        <strain evidence="4 10">PO_271</strain>
    </source>
</reference>
<feature type="signal peptide" evidence="1">
    <location>
        <begin position="1"/>
        <end position="17"/>
    </location>
</feature>
<feature type="chain" id="PRO_5015588210" evidence="1">
    <location>
        <begin position="18"/>
        <end position="140"/>
    </location>
</feature>
<proteinExistence type="predicted"/>
<dbReference type="AlphaFoldDB" id="A0A061CYD2"/>
<evidence type="ECO:0000313" key="8">
    <source>
        <dbReference type="Proteomes" id="UP000254084"/>
    </source>
</evidence>